<dbReference type="PANTHER" id="PTHR24061:SF528">
    <property type="entry name" value="C-FAMILY ODORANT RECEPTOR OLFCD2-RELATED"/>
    <property type="match status" value="1"/>
</dbReference>
<dbReference type="AlphaFoldDB" id="A0A3B4XV43"/>
<dbReference type="GeneTree" id="ENSGT00940000178628"/>
<proteinExistence type="predicted"/>
<feature type="domain" description="GPCR family 3 nine cysteines" evidence="1">
    <location>
        <begin position="55"/>
        <end position="93"/>
    </location>
</feature>
<dbReference type="InterPro" id="IPR011500">
    <property type="entry name" value="GPCR_3_9-Cys_dom"/>
</dbReference>
<name>A0A3B4XV43_SERLL</name>
<dbReference type="GO" id="GO:0005886">
    <property type="term" value="C:plasma membrane"/>
    <property type="evidence" value="ECO:0007669"/>
    <property type="project" value="TreeGrafter"/>
</dbReference>
<dbReference type="Pfam" id="PF07562">
    <property type="entry name" value="NCD3G"/>
    <property type="match status" value="1"/>
</dbReference>
<reference evidence="2" key="2">
    <citation type="submission" date="2025-09" db="UniProtKB">
        <authorList>
            <consortium name="Ensembl"/>
        </authorList>
    </citation>
    <scope>IDENTIFICATION</scope>
</reference>
<dbReference type="InterPro" id="IPR038550">
    <property type="entry name" value="GPCR_3_9-Cys_sf"/>
</dbReference>
<evidence type="ECO:0000259" key="1">
    <source>
        <dbReference type="Pfam" id="PF07562"/>
    </source>
</evidence>
<protein>
    <recommendedName>
        <fullName evidence="1">GPCR family 3 nine cysteines domain-containing protein</fullName>
    </recommendedName>
</protein>
<dbReference type="Ensembl" id="ENSSLDT00000023132.1">
    <property type="protein sequence ID" value="ENSSLDP00000022410.1"/>
    <property type="gene ID" value="ENSSLDG00000017490.1"/>
</dbReference>
<dbReference type="Proteomes" id="UP000261360">
    <property type="component" value="Unplaced"/>
</dbReference>
<accession>A0A3B4XV43</accession>
<dbReference type="GO" id="GO:0004930">
    <property type="term" value="F:G protein-coupled receptor activity"/>
    <property type="evidence" value="ECO:0007669"/>
    <property type="project" value="InterPro"/>
</dbReference>
<evidence type="ECO:0000313" key="2">
    <source>
        <dbReference type="Ensembl" id="ENSSLDP00000022410.1"/>
    </source>
</evidence>
<sequence length="111" mass="12408">MSPLVILCPLRGQIFTLTWTEWCGEEAADIRCLFLALFVIISLSFSYPETHFVSVPVTVCSSPCPAGMRKALQKGRPVCCFDCLPCEEQQINQRWIINASLRAAVESLKNV</sequence>
<organism evidence="2 3">
    <name type="scientific">Seriola lalandi dorsalis</name>
    <dbReference type="NCBI Taxonomy" id="1841481"/>
    <lineage>
        <taxon>Eukaryota</taxon>
        <taxon>Metazoa</taxon>
        <taxon>Chordata</taxon>
        <taxon>Craniata</taxon>
        <taxon>Vertebrata</taxon>
        <taxon>Euteleostomi</taxon>
        <taxon>Actinopterygii</taxon>
        <taxon>Neopterygii</taxon>
        <taxon>Teleostei</taxon>
        <taxon>Neoteleostei</taxon>
        <taxon>Acanthomorphata</taxon>
        <taxon>Carangaria</taxon>
        <taxon>Carangiformes</taxon>
        <taxon>Carangidae</taxon>
        <taxon>Seriola</taxon>
    </lineage>
</organism>
<evidence type="ECO:0000313" key="3">
    <source>
        <dbReference type="Proteomes" id="UP000261360"/>
    </source>
</evidence>
<reference evidence="2" key="1">
    <citation type="submission" date="2025-08" db="UniProtKB">
        <authorList>
            <consortium name="Ensembl"/>
        </authorList>
    </citation>
    <scope>IDENTIFICATION</scope>
</reference>
<dbReference type="Gene3D" id="2.10.50.30">
    <property type="entry name" value="GPCR, family 3, nine cysteines domain"/>
    <property type="match status" value="1"/>
</dbReference>
<dbReference type="InterPro" id="IPR000068">
    <property type="entry name" value="GPCR_3_Ca_sens_rcpt-rel"/>
</dbReference>
<keyword evidence="3" id="KW-1185">Reference proteome</keyword>
<dbReference type="STRING" id="1841481.ENSSLDP00000022410"/>
<dbReference type="PANTHER" id="PTHR24061">
    <property type="entry name" value="CALCIUM-SENSING RECEPTOR-RELATED"/>
    <property type="match status" value="1"/>
</dbReference>